<dbReference type="AlphaFoldDB" id="A0A0D2KGL4"/>
<dbReference type="EMBL" id="KK103776">
    <property type="protein sequence ID" value="KIY94973.1"/>
    <property type="molecule type" value="Genomic_DNA"/>
</dbReference>
<name>A0A0D2KGL4_9CHLO</name>
<dbReference type="OrthoDB" id="548036at2759"/>
<gene>
    <name evidence="1" type="ORF">MNEG_12990</name>
</gene>
<dbReference type="KEGG" id="mng:MNEG_12990"/>
<dbReference type="GeneID" id="25730408"/>
<dbReference type="RefSeq" id="XP_013893993.1">
    <property type="nucleotide sequence ID" value="XM_014038539.1"/>
</dbReference>
<keyword evidence="2" id="KW-1185">Reference proteome</keyword>
<proteinExistence type="predicted"/>
<accession>A0A0D2KGL4</accession>
<reference evidence="1 2" key="1">
    <citation type="journal article" date="2013" name="BMC Genomics">
        <title>Reconstruction of the lipid metabolism for the microalga Monoraphidium neglectum from its genome sequence reveals characteristics suitable for biofuel production.</title>
        <authorList>
            <person name="Bogen C."/>
            <person name="Al-Dilaimi A."/>
            <person name="Albersmeier A."/>
            <person name="Wichmann J."/>
            <person name="Grundmann M."/>
            <person name="Rupp O."/>
            <person name="Lauersen K.J."/>
            <person name="Blifernez-Klassen O."/>
            <person name="Kalinowski J."/>
            <person name="Goesmann A."/>
            <person name="Mussgnug J.H."/>
            <person name="Kruse O."/>
        </authorList>
    </citation>
    <scope>NUCLEOTIDE SEQUENCE [LARGE SCALE GENOMIC DNA]</scope>
    <source>
        <strain evidence="1 2">SAG 48.87</strain>
    </source>
</reference>
<evidence type="ECO:0000313" key="1">
    <source>
        <dbReference type="EMBL" id="KIY94973.1"/>
    </source>
</evidence>
<evidence type="ECO:0000313" key="2">
    <source>
        <dbReference type="Proteomes" id="UP000054498"/>
    </source>
</evidence>
<dbReference type="Proteomes" id="UP000054498">
    <property type="component" value="Unassembled WGS sequence"/>
</dbReference>
<sequence>MSPQPPKRHAAQSDVISKLTALYPYKSPNKKQDVVRLVAEYPELLVRMAHYADDRCIKTVQDLPVDLQNRILKSYC</sequence>
<organism evidence="1 2">
    <name type="scientific">Monoraphidium neglectum</name>
    <dbReference type="NCBI Taxonomy" id="145388"/>
    <lineage>
        <taxon>Eukaryota</taxon>
        <taxon>Viridiplantae</taxon>
        <taxon>Chlorophyta</taxon>
        <taxon>core chlorophytes</taxon>
        <taxon>Chlorophyceae</taxon>
        <taxon>CS clade</taxon>
        <taxon>Sphaeropleales</taxon>
        <taxon>Selenastraceae</taxon>
        <taxon>Monoraphidium</taxon>
    </lineage>
</organism>
<protein>
    <submittedName>
        <fullName evidence="1">Uncharacterized protein</fullName>
    </submittedName>
</protein>